<dbReference type="InterPro" id="IPR050153">
    <property type="entry name" value="Metal_Ion_Import_ABC"/>
</dbReference>
<protein>
    <submittedName>
        <fullName evidence="6">ABC transporter ATP-binding protein, putative</fullName>
    </submittedName>
</protein>
<evidence type="ECO:0000256" key="4">
    <source>
        <dbReference type="ARBA" id="ARBA00022840"/>
    </source>
</evidence>
<dbReference type="RefSeq" id="WP_014289695.1">
    <property type="nucleotide sequence ID" value="NC_016645.1"/>
</dbReference>
<dbReference type="EMBL" id="CP003098">
    <property type="protein sequence ID" value="AET33870.1"/>
    <property type="molecule type" value="Genomic_DNA"/>
</dbReference>
<dbReference type="HOGENOM" id="CLU_000604_1_11_2"/>
<dbReference type="BioCyc" id="PSP1104324:GJSN-2430-MONOMER"/>
<dbReference type="PROSITE" id="PS50893">
    <property type="entry name" value="ABC_TRANSPORTER_2"/>
    <property type="match status" value="1"/>
</dbReference>
<accession>G7VCR5</accession>
<evidence type="ECO:0000259" key="5">
    <source>
        <dbReference type="PROSITE" id="PS50893"/>
    </source>
</evidence>
<dbReference type="GeneID" id="11594086"/>
<keyword evidence="2" id="KW-0813">Transport</keyword>
<dbReference type="Pfam" id="PF00005">
    <property type="entry name" value="ABC_tran"/>
    <property type="match status" value="1"/>
</dbReference>
<dbReference type="Gene3D" id="3.40.50.300">
    <property type="entry name" value="P-loop containing nucleotide triphosphate hydrolases"/>
    <property type="match status" value="1"/>
</dbReference>
<dbReference type="InterPro" id="IPR003439">
    <property type="entry name" value="ABC_transporter-like_ATP-bd"/>
</dbReference>
<evidence type="ECO:0000256" key="2">
    <source>
        <dbReference type="ARBA" id="ARBA00022448"/>
    </source>
</evidence>
<dbReference type="InterPro" id="IPR003593">
    <property type="entry name" value="AAA+_ATPase"/>
</dbReference>
<comment type="similarity">
    <text evidence="1">Belongs to the ABC transporter superfamily.</text>
</comment>
<dbReference type="AlphaFoldDB" id="G7VCR5"/>
<feature type="domain" description="ABC transporter" evidence="5">
    <location>
        <begin position="3"/>
        <end position="218"/>
    </location>
</feature>
<organism evidence="6 7">
    <name type="scientific">Pyrobaculum ferrireducens</name>
    <dbReference type="NCBI Taxonomy" id="1104324"/>
    <lineage>
        <taxon>Archaea</taxon>
        <taxon>Thermoproteota</taxon>
        <taxon>Thermoprotei</taxon>
        <taxon>Thermoproteales</taxon>
        <taxon>Thermoproteaceae</taxon>
        <taxon>Pyrobaculum</taxon>
    </lineage>
</organism>
<dbReference type="eggNOG" id="arCOG05705">
    <property type="taxonomic scope" value="Archaea"/>
</dbReference>
<dbReference type="OrthoDB" id="97750at2157"/>
<keyword evidence="4 6" id="KW-0067">ATP-binding</keyword>
<dbReference type="SMART" id="SM00382">
    <property type="entry name" value="AAA"/>
    <property type="match status" value="1"/>
</dbReference>
<gene>
    <name evidence="6" type="ORF">P186_2484</name>
</gene>
<sequence>MALSVRGLRARRGRFELFVESLAVNSVVVLLGRNGSGKTTLLDAIAGVIPAEGVVEACGRDVSALPPEERRLVYIQATPVDPPAKAGKFLRAVAARWGRDRRAVLEVAERLGIRHLLEASSMSTGQKQLVNIAAGLLADPCAFLMDEPASHLDWFNKRLVNNVVRKLDKPVLYVTHDPIEAAYVGDRICVVEQGRLTKCVDNPGVKTDDVDRFVEALFS</sequence>
<evidence type="ECO:0000313" key="6">
    <source>
        <dbReference type="EMBL" id="AET33870.1"/>
    </source>
</evidence>
<reference evidence="6 7" key="1">
    <citation type="journal article" date="2012" name="J. Bacteriol.">
        <title>Complete genome sequence of strain 1860, a crenarchaeon of the genus pyrobaculum able to grow with various electron acceptors.</title>
        <authorList>
            <person name="Mardanov A.V."/>
            <person name="Gumerov V.M."/>
            <person name="Slobodkina G.B."/>
            <person name="Beletsky A.V."/>
            <person name="Bonch-Osmolovskaya E.A."/>
            <person name="Ravin N.V."/>
            <person name="Skryabin K.G."/>
        </authorList>
    </citation>
    <scope>NUCLEOTIDE SEQUENCE [LARGE SCALE GENOMIC DNA]</scope>
    <source>
        <strain evidence="6 7">1860</strain>
    </source>
</reference>
<evidence type="ECO:0000256" key="3">
    <source>
        <dbReference type="ARBA" id="ARBA00022741"/>
    </source>
</evidence>
<dbReference type="SUPFAM" id="SSF52540">
    <property type="entry name" value="P-loop containing nucleoside triphosphate hydrolases"/>
    <property type="match status" value="1"/>
</dbReference>
<keyword evidence="3" id="KW-0547">Nucleotide-binding</keyword>
<dbReference type="GO" id="GO:0016887">
    <property type="term" value="F:ATP hydrolysis activity"/>
    <property type="evidence" value="ECO:0007669"/>
    <property type="project" value="InterPro"/>
</dbReference>
<dbReference type="Proteomes" id="UP000005867">
    <property type="component" value="Chromosome"/>
</dbReference>
<dbReference type="PANTHER" id="PTHR42734:SF6">
    <property type="entry name" value="MOLYBDATE IMPORT ATP-BINDING PROTEIN MOLC"/>
    <property type="match status" value="1"/>
</dbReference>
<dbReference type="InterPro" id="IPR027417">
    <property type="entry name" value="P-loop_NTPase"/>
</dbReference>
<keyword evidence="7" id="KW-1185">Reference proteome</keyword>
<dbReference type="KEGG" id="pyr:P186_2484"/>
<dbReference type="GO" id="GO:0005524">
    <property type="term" value="F:ATP binding"/>
    <property type="evidence" value="ECO:0007669"/>
    <property type="project" value="UniProtKB-KW"/>
</dbReference>
<dbReference type="PANTHER" id="PTHR42734">
    <property type="entry name" value="METAL TRANSPORT SYSTEM ATP-BINDING PROTEIN TM_0124-RELATED"/>
    <property type="match status" value="1"/>
</dbReference>
<evidence type="ECO:0000256" key="1">
    <source>
        <dbReference type="ARBA" id="ARBA00005417"/>
    </source>
</evidence>
<name>G7VCR5_9CREN</name>
<proteinExistence type="inferred from homology"/>
<evidence type="ECO:0000313" key="7">
    <source>
        <dbReference type="Proteomes" id="UP000005867"/>
    </source>
</evidence>
<dbReference type="STRING" id="1104324.P186_2484"/>